<feature type="non-terminal residue" evidence="2">
    <location>
        <position position="1"/>
    </location>
</feature>
<dbReference type="Proteomes" id="UP001206925">
    <property type="component" value="Unassembled WGS sequence"/>
</dbReference>
<evidence type="ECO:0000313" key="2">
    <source>
        <dbReference type="EMBL" id="KAI7746193.1"/>
    </source>
</evidence>
<evidence type="ECO:0000313" key="3">
    <source>
        <dbReference type="Proteomes" id="UP001206925"/>
    </source>
</evidence>
<accession>A0AAD5CQ38</accession>
<reference evidence="2" key="1">
    <citation type="submission" date="2022-06" db="EMBL/GenBank/DDBJ databases">
        <title>Uncovering the hologenomic basis of an extraordinary plant invasion.</title>
        <authorList>
            <person name="Bieker V.C."/>
            <person name="Martin M.D."/>
            <person name="Gilbert T."/>
            <person name="Hodgins K."/>
            <person name="Battlay P."/>
            <person name="Petersen B."/>
            <person name="Wilson J."/>
        </authorList>
    </citation>
    <scope>NUCLEOTIDE SEQUENCE</scope>
    <source>
        <strain evidence="2">AA19_3_7</strain>
        <tissue evidence="2">Leaf</tissue>
    </source>
</reference>
<dbReference type="AlphaFoldDB" id="A0AAD5CQ38"/>
<protein>
    <submittedName>
        <fullName evidence="2">Uncharacterized protein</fullName>
    </submittedName>
</protein>
<keyword evidence="3" id="KW-1185">Reference proteome</keyword>
<sequence>SFSSQPSSSPSPPASSTAPALSSTIPSIRVPIVLSSTVDVVIVHAHFLYSAEDVAYSFVGKITGCSRVVAANLLIVLILCKVVHFTYVGMAIPLEFVDSHWFYVICSICARKMMKRAGTQGKYECPDGDGEAKF</sequence>
<organism evidence="2 3">
    <name type="scientific">Ambrosia artemisiifolia</name>
    <name type="common">Common ragweed</name>
    <dbReference type="NCBI Taxonomy" id="4212"/>
    <lineage>
        <taxon>Eukaryota</taxon>
        <taxon>Viridiplantae</taxon>
        <taxon>Streptophyta</taxon>
        <taxon>Embryophyta</taxon>
        <taxon>Tracheophyta</taxon>
        <taxon>Spermatophyta</taxon>
        <taxon>Magnoliopsida</taxon>
        <taxon>eudicotyledons</taxon>
        <taxon>Gunneridae</taxon>
        <taxon>Pentapetalae</taxon>
        <taxon>asterids</taxon>
        <taxon>campanulids</taxon>
        <taxon>Asterales</taxon>
        <taxon>Asteraceae</taxon>
        <taxon>Asteroideae</taxon>
        <taxon>Heliantheae alliance</taxon>
        <taxon>Heliantheae</taxon>
        <taxon>Ambrosia</taxon>
    </lineage>
</organism>
<proteinExistence type="predicted"/>
<feature type="region of interest" description="Disordered" evidence="1">
    <location>
        <begin position="1"/>
        <end position="21"/>
    </location>
</feature>
<dbReference type="EMBL" id="JAMZMK010007018">
    <property type="protein sequence ID" value="KAI7746193.1"/>
    <property type="molecule type" value="Genomic_DNA"/>
</dbReference>
<name>A0AAD5CQ38_AMBAR</name>
<comment type="caution">
    <text evidence="2">The sequence shown here is derived from an EMBL/GenBank/DDBJ whole genome shotgun (WGS) entry which is preliminary data.</text>
</comment>
<gene>
    <name evidence="2" type="ORF">M8C21_016271</name>
</gene>
<feature type="non-terminal residue" evidence="2">
    <location>
        <position position="134"/>
    </location>
</feature>
<evidence type="ECO:0000256" key="1">
    <source>
        <dbReference type="SAM" id="MobiDB-lite"/>
    </source>
</evidence>